<evidence type="ECO:0000313" key="2">
    <source>
        <dbReference type="EMBL" id="KAL3793136.1"/>
    </source>
</evidence>
<feature type="region of interest" description="Disordered" evidence="1">
    <location>
        <begin position="72"/>
        <end position="202"/>
    </location>
</feature>
<feature type="compositionally biased region" description="Low complexity" evidence="1">
    <location>
        <begin position="136"/>
        <end position="146"/>
    </location>
</feature>
<accession>A0ABD3PZH8</accession>
<feature type="region of interest" description="Disordered" evidence="1">
    <location>
        <begin position="296"/>
        <end position="332"/>
    </location>
</feature>
<sequence length="422" mass="45861">MIEKSKEKLNLSQQANTAILRDVASPGTIGTSSSTADVLILCTKHIAENIQFSLKERRCFEIFKPIAIHPRRRNNISNDSGHHRSSSRQSGYSSSSSTDDEGRNGSSALSSAMERTDSLGDLRVGSLPMHLRRSGRAGSRQRQLSGGAVGFFGPQSLPPPRAPFLSSRGGPEGNLSSIPDMVLPESAASTDPTSSSVPYGSLRESKFSHPGFGIERMPGQISFGTDSANFQPQSLPAYSGSHGIGSYFNMNNDLSRESSNSGIGSLLEESEEYGRMRHSETDSVSGISQAFSSGLQLNVQDNPGDTEAGKQTAFPPSRRHVRTTNDDPAPLSSSLTALDILKQIRQSPNRMTPMAHPDNRALDANNALQLQRQQIQHGRHWHEFDSSSPNYDEAALNSAHDDKVEDNNPDTFEAFDFDLDDE</sequence>
<name>A0ABD3PZH8_9STRA</name>
<gene>
    <name evidence="2" type="ORF">HJC23_005638</name>
</gene>
<dbReference type="Proteomes" id="UP001516023">
    <property type="component" value="Unassembled WGS sequence"/>
</dbReference>
<proteinExistence type="predicted"/>
<dbReference type="AlphaFoldDB" id="A0ABD3PZH8"/>
<feature type="region of interest" description="Disordered" evidence="1">
    <location>
        <begin position="382"/>
        <end position="422"/>
    </location>
</feature>
<dbReference type="EMBL" id="JABMIG020000094">
    <property type="protein sequence ID" value="KAL3793136.1"/>
    <property type="molecule type" value="Genomic_DNA"/>
</dbReference>
<organism evidence="2 3">
    <name type="scientific">Cyclotella cryptica</name>
    <dbReference type="NCBI Taxonomy" id="29204"/>
    <lineage>
        <taxon>Eukaryota</taxon>
        <taxon>Sar</taxon>
        <taxon>Stramenopiles</taxon>
        <taxon>Ochrophyta</taxon>
        <taxon>Bacillariophyta</taxon>
        <taxon>Coscinodiscophyceae</taxon>
        <taxon>Thalassiosirophycidae</taxon>
        <taxon>Stephanodiscales</taxon>
        <taxon>Stephanodiscaceae</taxon>
        <taxon>Cyclotella</taxon>
    </lineage>
</organism>
<feature type="compositionally biased region" description="Acidic residues" evidence="1">
    <location>
        <begin position="413"/>
        <end position="422"/>
    </location>
</feature>
<reference evidence="2 3" key="1">
    <citation type="journal article" date="2020" name="G3 (Bethesda)">
        <title>Improved Reference Genome for Cyclotella cryptica CCMP332, a Model for Cell Wall Morphogenesis, Salinity Adaptation, and Lipid Production in Diatoms (Bacillariophyta).</title>
        <authorList>
            <person name="Roberts W.R."/>
            <person name="Downey K.M."/>
            <person name="Ruck E.C."/>
            <person name="Traller J.C."/>
            <person name="Alverson A.J."/>
        </authorList>
    </citation>
    <scope>NUCLEOTIDE SEQUENCE [LARGE SCALE GENOMIC DNA]</scope>
    <source>
        <strain evidence="2 3">CCMP332</strain>
    </source>
</reference>
<feature type="compositionally biased region" description="Low complexity" evidence="1">
    <location>
        <begin position="87"/>
        <end position="97"/>
    </location>
</feature>
<keyword evidence="3" id="KW-1185">Reference proteome</keyword>
<feature type="compositionally biased region" description="Polar residues" evidence="1">
    <location>
        <begin position="187"/>
        <end position="198"/>
    </location>
</feature>
<protein>
    <submittedName>
        <fullName evidence="2">Uncharacterized protein</fullName>
    </submittedName>
</protein>
<comment type="caution">
    <text evidence="2">The sequence shown here is derived from an EMBL/GenBank/DDBJ whole genome shotgun (WGS) entry which is preliminary data.</text>
</comment>
<evidence type="ECO:0000256" key="1">
    <source>
        <dbReference type="SAM" id="MobiDB-lite"/>
    </source>
</evidence>
<evidence type="ECO:0000313" key="3">
    <source>
        <dbReference type="Proteomes" id="UP001516023"/>
    </source>
</evidence>